<dbReference type="EMBL" id="BGPR01001352">
    <property type="protein sequence ID" value="GBM51837.1"/>
    <property type="molecule type" value="Genomic_DNA"/>
</dbReference>
<keyword evidence="3" id="KW-1185">Reference proteome</keyword>
<evidence type="ECO:0000313" key="3">
    <source>
        <dbReference type="Proteomes" id="UP000499080"/>
    </source>
</evidence>
<reference evidence="2 3" key="1">
    <citation type="journal article" date="2019" name="Sci. Rep.">
        <title>Orb-weaving spider Araneus ventricosus genome elucidates the spidroin gene catalogue.</title>
        <authorList>
            <person name="Kono N."/>
            <person name="Nakamura H."/>
            <person name="Ohtoshi R."/>
            <person name="Moran D.A.P."/>
            <person name="Shinohara A."/>
            <person name="Yoshida Y."/>
            <person name="Fujiwara M."/>
            <person name="Mori M."/>
            <person name="Tomita M."/>
            <person name="Arakawa K."/>
        </authorList>
    </citation>
    <scope>NUCLEOTIDE SEQUENCE [LARGE SCALE GENOMIC DNA]</scope>
</reference>
<protein>
    <submittedName>
        <fullName evidence="2">Uncharacterized protein</fullName>
    </submittedName>
</protein>
<sequence length="107" mass="12109">MALRVALGVPKWTPNIVLLKIAGQKVLSEKIKRLEEQFFIRQVANGTHSPIYQQNCNPRTKLIKKDEVMITNLFADLETSTGHIIFLIPSSLGTIFVKFIFQILASK</sequence>
<accession>A0A4Y2GF97</accession>
<dbReference type="Proteomes" id="UP000499080">
    <property type="component" value="Unassembled WGS sequence"/>
</dbReference>
<keyword evidence="1" id="KW-1133">Transmembrane helix</keyword>
<feature type="transmembrane region" description="Helical" evidence="1">
    <location>
        <begin position="84"/>
        <end position="105"/>
    </location>
</feature>
<evidence type="ECO:0000313" key="2">
    <source>
        <dbReference type="EMBL" id="GBM51837.1"/>
    </source>
</evidence>
<evidence type="ECO:0000256" key="1">
    <source>
        <dbReference type="SAM" id="Phobius"/>
    </source>
</evidence>
<proteinExistence type="predicted"/>
<comment type="caution">
    <text evidence="2">The sequence shown here is derived from an EMBL/GenBank/DDBJ whole genome shotgun (WGS) entry which is preliminary data.</text>
</comment>
<organism evidence="2 3">
    <name type="scientific">Araneus ventricosus</name>
    <name type="common">Orbweaver spider</name>
    <name type="synonym">Epeira ventricosa</name>
    <dbReference type="NCBI Taxonomy" id="182803"/>
    <lineage>
        <taxon>Eukaryota</taxon>
        <taxon>Metazoa</taxon>
        <taxon>Ecdysozoa</taxon>
        <taxon>Arthropoda</taxon>
        <taxon>Chelicerata</taxon>
        <taxon>Arachnida</taxon>
        <taxon>Araneae</taxon>
        <taxon>Araneomorphae</taxon>
        <taxon>Entelegynae</taxon>
        <taxon>Araneoidea</taxon>
        <taxon>Araneidae</taxon>
        <taxon>Araneus</taxon>
    </lineage>
</organism>
<keyword evidence="1" id="KW-0812">Transmembrane</keyword>
<name>A0A4Y2GF97_ARAVE</name>
<keyword evidence="1" id="KW-0472">Membrane</keyword>
<dbReference type="AlphaFoldDB" id="A0A4Y2GF97"/>
<gene>
    <name evidence="2" type="ORF">AVEN_25524_1</name>
</gene>